<dbReference type="PROSITE" id="PS51257">
    <property type="entry name" value="PROKAR_LIPOPROTEIN"/>
    <property type="match status" value="1"/>
</dbReference>
<dbReference type="EMBL" id="CP070872">
    <property type="protein sequence ID" value="QSE77179.1"/>
    <property type="molecule type" value="Genomic_DNA"/>
</dbReference>
<dbReference type="Gene3D" id="3.90.76.10">
    <property type="entry name" value="Dipeptide-binding Protein, Domain 1"/>
    <property type="match status" value="1"/>
</dbReference>
<comment type="similarity">
    <text evidence="2">Belongs to the bacterial solute-binding protein 5 family.</text>
</comment>
<evidence type="ECO:0000259" key="7">
    <source>
        <dbReference type="Pfam" id="PF00496"/>
    </source>
</evidence>
<proteinExistence type="inferred from homology"/>
<dbReference type="GO" id="GO:0043190">
    <property type="term" value="C:ATP-binding cassette (ABC) transporter complex"/>
    <property type="evidence" value="ECO:0007669"/>
    <property type="project" value="InterPro"/>
</dbReference>
<dbReference type="InterPro" id="IPR039424">
    <property type="entry name" value="SBP_5"/>
</dbReference>
<keyword evidence="5" id="KW-0571">Peptide transport</keyword>
<evidence type="ECO:0000256" key="1">
    <source>
        <dbReference type="ARBA" id="ARBA00004196"/>
    </source>
</evidence>
<dbReference type="GO" id="GO:1904680">
    <property type="term" value="F:peptide transmembrane transporter activity"/>
    <property type="evidence" value="ECO:0007669"/>
    <property type="project" value="TreeGrafter"/>
</dbReference>
<keyword evidence="5" id="KW-0653">Protein transport</keyword>
<dbReference type="PANTHER" id="PTHR30290">
    <property type="entry name" value="PERIPLASMIC BINDING COMPONENT OF ABC TRANSPORTER"/>
    <property type="match status" value="1"/>
</dbReference>
<dbReference type="Pfam" id="PF00496">
    <property type="entry name" value="SBP_bac_5"/>
    <property type="match status" value="1"/>
</dbReference>
<dbReference type="InterPro" id="IPR030678">
    <property type="entry name" value="Peptide/Ni-bd"/>
</dbReference>
<accession>A0AA45KH53</accession>
<dbReference type="GO" id="GO:0042597">
    <property type="term" value="C:periplasmic space"/>
    <property type="evidence" value="ECO:0007669"/>
    <property type="project" value="UniProtKB-ARBA"/>
</dbReference>
<dbReference type="KEGG" id="lti:JW886_02650"/>
<evidence type="ECO:0000256" key="4">
    <source>
        <dbReference type="ARBA" id="ARBA00022729"/>
    </source>
</evidence>
<evidence type="ECO:0000256" key="6">
    <source>
        <dbReference type="SAM" id="SignalP"/>
    </source>
</evidence>
<evidence type="ECO:0000313" key="9">
    <source>
        <dbReference type="Proteomes" id="UP000663608"/>
    </source>
</evidence>
<dbReference type="InterPro" id="IPR000914">
    <property type="entry name" value="SBP_5_dom"/>
</dbReference>
<protein>
    <submittedName>
        <fullName evidence="8">Peptide ABC transporter substrate-binding protein</fullName>
    </submittedName>
</protein>
<organism evidence="8 9">
    <name type="scientific">Lactococcus taiwanensis</name>
    <dbReference type="NCBI Taxonomy" id="1151742"/>
    <lineage>
        <taxon>Bacteria</taxon>
        <taxon>Bacillati</taxon>
        <taxon>Bacillota</taxon>
        <taxon>Bacilli</taxon>
        <taxon>Lactobacillales</taxon>
        <taxon>Streptococcaceae</taxon>
        <taxon>Lactococcus</taxon>
    </lineage>
</organism>
<dbReference type="AlphaFoldDB" id="A0AA45KH53"/>
<dbReference type="GO" id="GO:0030313">
    <property type="term" value="C:cell envelope"/>
    <property type="evidence" value="ECO:0007669"/>
    <property type="project" value="UniProtKB-SubCell"/>
</dbReference>
<evidence type="ECO:0000256" key="3">
    <source>
        <dbReference type="ARBA" id="ARBA00022448"/>
    </source>
</evidence>
<dbReference type="Gene3D" id="3.40.190.10">
    <property type="entry name" value="Periplasmic binding protein-like II"/>
    <property type="match status" value="1"/>
</dbReference>
<comment type="subcellular location">
    <subcellularLocation>
        <location evidence="1">Cell envelope</location>
    </subcellularLocation>
</comment>
<dbReference type="GO" id="GO:0015833">
    <property type="term" value="P:peptide transport"/>
    <property type="evidence" value="ECO:0007669"/>
    <property type="project" value="UniProtKB-KW"/>
</dbReference>
<dbReference type="Proteomes" id="UP000663608">
    <property type="component" value="Chromosome"/>
</dbReference>
<feature type="chain" id="PRO_5041385916" evidence="6">
    <location>
        <begin position="25"/>
        <end position="551"/>
    </location>
</feature>
<keyword evidence="9" id="KW-1185">Reference proteome</keyword>
<dbReference type="SUPFAM" id="SSF53850">
    <property type="entry name" value="Periplasmic binding protein-like II"/>
    <property type="match status" value="1"/>
</dbReference>
<dbReference type="Gene3D" id="3.10.105.10">
    <property type="entry name" value="Dipeptide-binding Protein, Domain 3"/>
    <property type="match status" value="1"/>
</dbReference>
<keyword evidence="3" id="KW-0813">Transport</keyword>
<keyword evidence="4 6" id="KW-0732">Signal</keyword>
<evidence type="ECO:0000256" key="5">
    <source>
        <dbReference type="ARBA" id="ARBA00022856"/>
    </source>
</evidence>
<dbReference type="FunFam" id="3.90.76.10:FF:000001">
    <property type="entry name" value="Oligopeptide ABC transporter substrate-binding protein"/>
    <property type="match status" value="1"/>
</dbReference>
<dbReference type="CDD" id="cd08504">
    <property type="entry name" value="PBP2_OppA"/>
    <property type="match status" value="1"/>
</dbReference>
<dbReference type="PIRSF" id="PIRSF002741">
    <property type="entry name" value="MppA"/>
    <property type="match status" value="1"/>
</dbReference>
<name>A0AA45KH53_9LACT</name>
<sequence length="551" mass="60023">MKKGQTIGLTTVALLTTLVLVACGSSKESQDKTIKFSIPTDVASLDSTILTDQYSYTIAGNVEEGLTRVDAKGDAALALAKAIDVSKDGLTYKITLRDHLKWSNGDKLTAKDFVYAWQRAVNPKTGSEYAYLLGALSNANEIIAGKATVDKLGVKADSETSLTVTLAQPTPYFKFLLSQAVYYPLDEKVVEKYGKQYGTSSDKTVYNGPYMFKSDKGWTGTNKTFSIYANPNYYDKGSVKSKQIDFQVISNANTGAQLYKQGKLDFTFLPTTDLIDANEKTKGYTVFKQARTDYIEYNQSGKNASSPEAQKALANQNIREALNLATNREGVIKTALPGSTVAKSFTPAGMSKTSTGEDFATYAKQAYTYDPAKAKTLWEKGLKAVGLTKLTLNFEAAGDLAPSQATANYLQTAYEQTLPGLKVNLKLVPFKQRLNDAQNGNFDLVLSGWGGDYAEPSTFLQLFTTGQSYNDGKFSSKDYDAAFKAATTTPDVLSPAKVDEHYKAAEAALYQGSYVNPVDFQANPALMNPKIKGLEFHSTGLSYDLKTAYLK</sequence>
<feature type="signal peptide" evidence="6">
    <location>
        <begin position="1"/>
        <end position="24"/>
    </location>
</feature>
<gene>
    <name evidence="8" type="ORF">JW886_02650</name>
</gene>
<evidence type="ECO:0000313" key="8">
    <source>
        <dbReference type="EMBL" id="QSE77179.1"/>
    </source>
</evidence>
<dbReference type="PANTHER" id="PTHR30290:SF10">
    <property type="entry name" value="PERIPLASMIC OLIGOPEPTIDE-BINDING PROTEIN-RELATED"/>
    <property type="match status" value="1"/>
</dbReference>
<feature type="domain" description="Solute-binding protein family 5" evidence="7">
    <location>
        <begin position="78"/>
        <end position="469"/>
    </location>
</feature>
<dbReference type="RefSeq" id="WP_205872253.1">
    <property type="nucleotide sequence ID" value="NZ_CP070872.1"/>
</dbReference>
<evidence type="ECO:0000256" key="2">
    <source>
        <dbReference type="ARBA" id="ARBA00005695"/>
    </source>
</evidence>
<reference evidence="8 9" key="1">
    <citation type="submission" date="2021-02" db="EMBL/GenBank/DDBJ databases">
        <title>Complete genome sequence of Lactococcus lactis strain K_LL004.</title>
        <authorList>
            <person name="Kim H.B."/>
        </authorList>
    </citation>
    <scope>NUCLEOTIDE SEQUENCE [LARGE SCALE GENOMIC DNA]</scope>
    <source>
        <strain evidence="8 9">K_LL004</strain>
    </source>
</reference>